<dbReference type="InterPro" id="IPR016186">
    <property type="entry name" value="C-type_lectin-like/link_sf"/>
</dbReference>
<evidence type="ECO:0000313" key="3">
    <source>
        <dbReference type="Ensembl" id="ENSSPAP00000001407.1"/>
    </source>
</evidence>
<organism evidence="3">
    <name type="scientific">Stegastes partitus</name>
    <name type="common">bicolor damselfish</name>
    <dbReference type="NCBI Taxonomy" id="144197"/>
    <lineage>
        <taxon>Eukaryota</taxon>
        <taxon>Metazoa</taxon>
        <taxon>Chordata</taxon>
        <taxon>Craniata</taxon>
        <taxon>Vertebrata</taxon>
        <taxon>Euteleostomi</taxon>
        <taxon>Actinopterygii</taxon>
        <taxon>Neopterygii</taxon>
        <taxon>Teleostei</taxon>
        <taxon>Neoteleostei</taxon>
        <taxon>Acanthomorphata</taxon>
        <taxon>Ovalentaria</taxon>
        <taxon>Pomacentridae</taxon>
        <taxon>Stegastes</taxon>
    </lineage>
</organism>
<evidence type="ECO:0000259" key="2">
    <source>
        <dbReference type="PROSITE" id="PS50041"/>
    </source>
</evidence>
<dbReference type="GeneTree" id="ENSGT00940000173098"/>
<dbReference type="Pfam" id="PF00059">
    <property type="entry name" value="Lectin_C"/>
    <property type="match status" value="1"/>
</dbReference>
<dbReference type="InterPro" id="IPR001304">
    <property type="entry name" value="C-type_lectin-like"/>
</dbReference>
<dbReference type="SMART" id="SM00034">
    <property type="entry name" value="CLECT"/>
    <property type="match status" value="1"/>
</dbReference>
<dbReference type="Ensembl" id="ENSSPAT00000001433.1">
    <property type="protein sequence ID" value="ENSSPAP00000001407.1"/>
    <property type="gene ID" value="ENSSPAG00000001094.1"/>
</dbReference>
<dbReference type="Gene3D" id="3.10.100.10">
    <property type="entry name" value="Mannose-Binding Protein A, subunit A"/>
    <property type="match status" value="1"/>
</dbReference>
<accession>A0A3B4ZID2</accession>
<dbReference type="SUPFAM" id="SSF56436">
    <property type="entry name" value="C-type lectin-like"/>
    <property type="match status" value="1"/>
</dbReference>
<reference evidence="3" key="1">
    <citation type="submission" date="2023-09" db="UniProtKB">
        <authorList>
            <consortium name="Ensembl"/>
        </authorList>
    </citation>
    <scope>IDENTIFICATION</scope>
</reference>
<protein>
    <submittedName>
        <fullName evidence="3">Type-2 ice-structuring protein-like</fullName>
    </submittedName>
</protein>
<sequence>MRMASLLLGVMLALVQAAVIPEDDYDDWSLSCPYGWTMYRTRCLLYVPRNMTWTQAEEHCKAMEGTLASVYDAGHAKEIREQMQSFGESHGKVWVGGHNTPENPSWSWSDFLGVHQFTQFCGGQSAKNEHHCLQLTFAETGSGCLDYMHCDAELPSVCSIVLM</sequence>
<name>A0A3B4ZID2_9TELE</name>
<dbReference type="InterPro" id="IPR016187">
    <property type="entry name" value="CTDL_fold"/>
</dbReference>
<feature type="domain" description="C-type lectin" evidence="2">
    <location>
        <begin position="39"/>
        <end position="159"/>
    </location>
</feature>
<dbReference type="InterPro" id="IPR050111">
    <property type="entry name" value="C-type_lectin/snaclec_domain"/>
</dbReference>
<feature type="chain" id="PRO_5017302762" evidence="1">
    <location>
        <begin position="18"/>
        <end position="163"/>
    </location>
</feature>
<dbReference type="PANTHER" id="PTHR22803">
    <property type="entry name" value="MANNOSE, PHOSPHOLIPASE, LECTIN RECEPTOR RELATED"/>
    <property type="match status" value="1"/>
</dbReference>
<dbReference type="STRING" id="144197.ENSSPAP00000001407"/>
<keyword evidence="1" id="KW-0732">Signal</keyword>
<proteinExistence type="predicted"/>
<dbReference type="PROSITE" id="PS50041">
    <property type="entry name" value="C_TYPE_LECTIN_2"/>
    <property type="match status" value="1"/>
</dbReference>
<evidence type="ECO:0000256" key="1">
    <source>
        <dbReference type="SAM" id="SignalP"/>
    </source>
</evidence>
<dbReference type="CDD" id="cd00037">
    <property type="entry name" value="CLECT"/>
    <property type="match status" value="1"/>
</dbReference>
<dbReference type="AlphaFoldDB" id="A0A3B4ZID2"/>
<feature type="signal peptide" evidence="1">
    <location>
        <begin position="1"/>
        <end position="17"/>
    </location>
</feature>